<evidence type="ECO:0000259" key="5">
    <source>
        <dbReference type="PROSITE" id="PS51192"/>
    </source>
</evidence>
<dbReference type="CDD" id="cd18787">
    <property type="entry name" value="SF2_C_DEAD"/>
    <property type="match status" value="1"/>
</dbReference>
<evidence type="ECO:0000259" key="6">
    <source>
        <dbReference type="PROSITE" id="PS51194"/>
    </source>
</evidence>
<dbReference type="GO" id="GO:0005829">
    <property type="term" value="C:cytosol"/>
    <property type="evidence" value="ECO:0007669"/>
    <property type="project" value="TreeGrafter"/>
</dbReference>
<dbReference type="CDD" id="cd00268">
    <property type="entry name" value="DEADc"/>
    <property type="match status" value="1"/>
</dbReference>
<dbReference type="EMBL" id="BMIR01000003">
    <property type="protein sequence ID" value="GGE33099.1"/>
    <property type="molecule type" value="Genomic_DNA"/>
</dbReference>
<organism evidence="7 8">
    <name type="scientific">Pullulanibacillus camelliae</name>
    <dbReference type="NCBI Taxonomy" id="1707096"/>
    <lineage>
        <taxon>Bacteria</taxon>
        <taxon>Bacillati</taxon>
        <taxon>Bacillota</taxon>
        <taxon>Bacilli</taxon>
        <taxon>Bacillales</taxon>
        <taxon>Sporolactobacillaceae</taxon>
        <taxon>Pullulanibacillus</taxon>
    </lineage>
</organism>
<dbReference type="SMART" id="SM00487">
    <property type="entry name" value="DEXDc"/>
    <property type="match status" value="1"/>
</dbReference>
<feature type="domain" description="Helicase C-terminal" evidence="6">
    <location>
        <begin position="230"/>
        <end position="381"/>
    </location>
</feature>
<dbReference type="AlphaFoldDB" id="A0A8J2VMN8"/>
<dbReference type="GO" id="GO:0003724">
    <property type="term" value="F:RNA helicase activity"/>
    <property type="evidence" value="ECO:0007669"/>
    <property type="project" value="TreeGrafter"/>
</dbReference>
<accession>A0A8J2VMN8</accession>
<keyword evidence="8" id="KW-1185">Reference proteome</keyword>
<dbReference type="GO" id="GO:0016787">
    <property type="term" value="F:hydrolase activity"/>
    <property type="evidence" value="ECO:0007669"/>
    <property type="project" value="UniProtKB-KW"/>
</dbReference>
<name>A0A8J2VMN8_9BACL</name>
<dbReference type="GO" id="GO:0005524">
    <property type="term" value="F:ATP binding"/>
    <property type="evidence" value="ECO:0007669"/>
    <property type="project" value="UniProtKB-KW"/>
</dbReference>
<evidence type="ECO:0000256" key="1">
    <source>
        <dbReference type="ARBA" id="ARBA00022741"/>
    </source>
</evidence>
<protein>
    <submittedName>
        <fullName evidence="7">DEAD-box ATP-dependent RNA helicase CshC</fullName>
    </submittedName>
</protein>
<dbReference type="SUPFAM" id="SSF52540">
    <property type="entry name" value="P-loop containing nucleoside triphosphate hydrolases"/>
    <property type="match status" value="1"/>
</dbReference>
<evidence type="ECO:0000313" key="8">
    <source>
        <dbReference type="Proteomes" id="UP000628775"/>
    </source>
</evidence>
<dbReference type="PROSITE" id="PS51192">
    <property type="entry name" value="HELICASE_ATP_BIND_1"/>
    <property type="match status" value="1"/>
</dbReference>
<dbReference type="Gene3D" id="3.40.50.300">
    <property type="entry name" value="P-loop containing nucleotide triphosphate hydrolases"/>
    <property type="match status" value="2"/>
</dbReference>
<evidence type="ECO:0000256" key="2">
    <source>
        <dbReference type="ARBA" id="ARBA00022801"/>
    </source>
</evidence>
<reference evidence="7" key="1">
    <citation type="journal article" date="2014" name="Int. J. Syst. Evol. Microbiol.">
        <title>Complete genome sequence of Corynebacterium casei LMG S-19264T (=DSM 44701T), isolated from a smear-ripened cheese.</title>
        <authorList>
            <consortium name="US DOE Joint Genome Institute (JGI-PGF)"/>
            <person name="Walter F."/>
            <person name="Albersmeier A."/>
            <person name="Kalinowski J."/>
            <person name="Ruckert C."/>
        </authorList>
    </citation>
    <scope>NUCLEOTIDE SEQUENCE</scope>
    <source>
        <strain evidence="7">CGMCC 1.15371</strain>
    </source>
</reference>
<dbReference type="InterPro" id="IPR050547">
    <property type="entry name" value="DEAD_box_RNA_helicases"/>
</dbReference>
<comment type="caution">
    <text evidence="7">The sequence shown here is derived from an EMBL/GenBank/DDBJ whole genome shotgun (WGS) entry which is preliminary data.</text>
</comment>
<dbReference type="PANTHER" id="PTHR47963:SF7">
    <property type="entry name" value="ATP-DEPENDENT RNA HELICASE YFML-RELATED"/>
    <property type="match status" value="1"/>
</dbReference>
<dbReference type="Pfam" id="PF00271">
    <property type="entry name" value="Helicase_C"/>
    <property type="match status" value="1"/>
</dbReference>
<evidence type="ECO:0000256" key="4">
    <source>
        <dbReference type="ARBA" id="ARBA00022840"/>
    </source>
</evidence>
<keyword evidence="2" id="KW-0378">Hydrolase</keyword>
<dbReference type="InterPro" id="IPR044742">
    <property type="entry name" value="DEAD/DEAH_RhlB"/>
</dbReference>
<sequence>MTEMWPFLSIMKSFLKTAWEHAQFDTPTEIQLQATPLVLAGEDVIAESPTGTGKTLAYLLPLLQQIDPDANQPQVVILAPSRELVMQIFDEVKKWSTGSAIRSTSLIGGANVKRQMDKLKKHPHVVVGTPGRLLELIHMKKLKMHEVKTVVLDEGDQLLVTEHLDTVQSIIHATLKERQVLVFSATLPQSIEQEAVALMHKPAVLKVERQAANHVEHLYFVCERRDKVDMLRRLVKRAPLRALVFVNDAHSIEGLAAKLEYKGVSLEVLHGRSSKAEREQALKGFRSSKYAILLTTEVAARGLDIKGLTHVIHFDLPLESSQYLHRSGRTGRQGASGTVVALVTPREERNLKKMCRELKLPVHKKALFKGQIVDGSRQKNNT</sequence>
<dbReference type="Pfam" id="PF00270">
    <property type="entry name" value="DEAD"/>
    <property type="match status" value="1"/>
</dbReference>
<reference evidence="7" key="2">
    <citation type="submission" date="2020-09" db="EMBL/GenBank/DDBJ databases">
        <authorList>
            <person name="Sun Q."/>
            <person name="Zhou Y."/>
        </authorList>
    </citation>
    <scope>NUCLEOTIDE SEQUENCE</scope>
    <source>
        <strain evidence="7">CGMCC 1.15371</strain>
    </source>
</reference>
<dbReference type="InterPro" id="IPR027417">
    <property type="entry name" value="P-loop_NTPase"/>
</dbReference>
<proteinExistence type="predicted"/>
<keyword evidence="3 7" id="KW-0347">Helicase</keyword>
<keyword evidence="1" id="KW-0547">Nucleotide-binding</keyword>
<gene>
    <name evidence="7" type="primary">cshC</name>
    <name evidence="7" type="ORF">GCM10011391_09690</name>
</gene>
<dbReference type="GO" id="GO:0009409">
    <property type="term" value="P:response to cold"/>
    <property type="evidence" value="ECO:0007669"/>
    <property type="project" value="TreeGrafter"/>
</dbReference>
<evidence type="ECO:0000313" key="7">
    <source>
        <dbReference type="EMBL" id="GGE33099.1"/>
    </source>
</evidence>
<dbReference type="InterPro" id="IPR014001">
    <property type="entry name" value="Helicase_ATP-bd"/>
</dbReference>
<feature type="domain" description="Helicase ATP-binding" evidence="5">
    <location>
        <begin position="35"/>
        <end position="205"/>
    </location>
</feature>
<keyword evidence="4" id="KW-0067">ATP-binding</keyword>
<dbReference type="Proteomes" id="UP000628775">
    <property type="component" value="Unassembled WGS sequence"/>
</dbReference>
<dbReference type="RefSeq" id="WP_188689956.1">
    <property type="nucleotide sequence ID" value="NZ_BMIR01000003.1"/>
</dbReference>
<evidence type="ECO:0000256" key="3">
    <source>
        <dbReference type="ARBA" id="ARBA00022806"/>
    </source>
</evidence>
<dbReference type="GO" id="GO:0005840">
    <property type="term" value="C:ribosome"/>
    <property type="evidence" value="ECO:0007669"/>
    <property type="project" value="TreeGrafter"/>
</dbReference>
<dbReference type="GO" id="GO:0033592">
    <property type="term" value="F:RNA strand annealing activity"/>
    <property type="evidence" value="ECO:0007669"/>
    <property type="project" value="TreeGrafter"/>
</dbReference>
<dbReference type="PANTHER" id="PTHR47963">
    <property type="entry name" value="DEAD-BOX ATP-DEPENDENT RNA HELICASE 47, MITOCHONDRIAL"/>
    <property type="match status" value="1"/>
</dbReference>
<dbReference type="InterPro" id="IPR011545">
    <property type="entry name" value="DEAD/DEAH_box_helicase_dom"/>
</dbReference>
<dbReference type="PROSITE" id="PS51194">
    <property type="entry name" value="HELICASE_CTER"/>
    <property type="match status" value="1"/>
</dbReference>
<dbReference type="SMART" id="SM00490">
    <property type="entry name" value="HELICc"/>
    <property type="match status" value="1"/>
</dbReference>
<dbReference type="InterPro" id="IPR001650">
    <property type="entry name" value="Helicase_C-like"/>
</dbReference>